<evidence type="ECO:0000313" key="1">
    <source>
        <dbReference type="EMBL" id="GMT26691.1"/>
    </source>
</evidence>
<gene>
    <name evidence="1" type="ORF">PFISCL1PPCAC_17988</name>
</gene>
<dbReference type="EMBL" id="BTSY01000005">
    <property type="protein sequence ID" value="GMT26691.1"/>
    <property type="molecule type" value="Genomic_DNA"/>
</dbReference>
<evidence type="ECO:0000313" key="2">
    <source>
        <dbReference type="Proteomes" id="UP001432322"/>
    </source>
</evidence>
<organism evidence="1 2">
    <name type="scientific">Pristionchus fissidentatus</name>
    <dbReference type="NCBI Taxonomy" id="1538716"/>
    <lineage>
        <taxon>Eukaryota</taxon>
        <taxon>Metazoa</taxon>
        <taxon>Ecdysozoa</taxon>
        <taxon>Nematoda</taxon>
        <taxon>Chromadorea</taxon>
        <taxon>Rhabditida</taxon>
        <taxon>Rhabditina</taxon>
        <taxon>Diplogasteromorpha</taxon>
        <taxon>Diplogasteroidea</taxon>
        <taxon>Neodiplogasteridae</taxon>
        <taxon>Pristionchus</taxon>
    </lineage>
</organism>
<accession>A0AAV5W7D0</accession>
<reference evidence="1" key="1">
    <citation type="submission" date="2023-10" db="EMBL/GenBank/DDBJ databases">
        <title>Genome assembly of Pristionchus species.</title>
        <authorList>
            <person name="Yoshida K."/>
            <person name="Sommer R.J."/>
        </authorList>
    </citation>
    <scope>NUCLEOTIDE SEQUENCE</scope>
    <source>
        <strain evidence="1">RS5133</strain>
    </source>
</reference>
<keyword evidence="2" id="KW-1185">Reference proteome</keyword>
<dbReference type="Proteomes" id="UP001432322">
    <property type="component" value="Unassembled WGS sequence"/>
</dbReference>
<name>A0AAV5W7D0_9BILA</name>
<dbReference type="AlphaFoldDB" id="A0AAV5W7D0"/>
<proteinExistence type="predicted"/>
<protein>
    <submittedName>
        <fullName evidence="1">Uncharacterized protein</fullName>
    </submittedName>
</protein>
<comment type="caution">
    <text evidence="1">The sequence shown here is derived from an EMBL/GenBank/DDBJ whole genome shotgun (WGS) entry which is preliminary data.</text>
</comment>
<sequence>MDQCELLDECVRLVCGKLRILCDESLNPSTMELRAFVKHVFVPFPSINTDSMGESRLCPFYRRLFNRKTIDISRGDVKRTRAIRKAVLAAQSVGLLTQAEFDQKIRELAFETPGSASYISILDITRLNRNSWKESSNPSLILQSYPTIIRDFQMTLTTDLFSLYPKCRNFTSDWNMTIVPRIVSIAETALKSEVISSIRDRVGDSFLPIGCISTLLLKGTNQSSKEGRINYLYERFPSQTDPRAVVQSLRSSGRTAPSLFQIGSDPSFRLAIETYDIPVSRSPAEALLALVTAYYSFSYCYPMGVRDVFQCIEELMGIKPSAQFRSVKSLLSKINEM</sequence>